<dbReference type="Proteomes" id="UP000234681">
    <property type="component" value="Chromosome 2"/>
</dbReference>
<evidence type="ECO:0000313" key="2">
    <source>
        <dbReference type="Proteomes" id="UP000234681"/>
    </source>
</evidence>
<protein>
    <submittedName>
        <fullName evidence="1">RCG44635</fullName>
    </submittedName>
</protein>
<sequence>MWSHTCKPPPKHRGKCVLLKIQLLTRMNFPIWPCFKTFQISRLLFLRLYFNLIYFLIIHKYDSTCTTVDAVNRGDVEDPISNSICMNILSWLLICHSVKSLIYKGRRALAE</sequence>
<gene>
    <name evidence="1" type="ORF">rCG_44635</name>
</gene>
<dbReference type="AlphaFoldDB" id="A6I4P5"/>
<dbReference type="EMBL" id="CH473955">
    <property type="protein sequence ID" value="EDM10003.1"/>
    <property type="molecule type" value="Genomic_DNA"/>
</dbReference>
<evidence type="ECO:0000313" key="1">
    <source>
        <dbReference type="EMBL" id="EDM10003.1"/>
    </source>
</evidence>
<accession>A6I4P5</accession>
<proteinExistence type="predicted"/>
<reference evidence="2" key="1">
    <citation type="submission" date="2005-09" db="EMBL/GenBank/DDBJ databases">
        <authorList>
            <person name="Mural R.J."/>
            <person name="Li P.W."/>
            <person name="Adams M.D."/>
            <person name="Amanatides P.G."/>
            <person name="Baden-Tillson H."/>
            <person name="Barnstead M."/>
            <person name="Chin S.H."/>
            <person name="Dew I."/>
            <person name="Evans C.A."/>
            <person name="Ferriera S."/>
            <person name="Flanigan M."/>
            <person name="Fosler C."/>
            <person name="Glodek A."/>
            <person name="Gu Z."/>
            <person name="Holt R.A."/>
            <person name="Jennings D."/>
            <person name="Kraft C.L."/>
            <person name="Lu F."/>
            <person name="Nguyen T."/>
            <person name="Nusskern D.R."/>
            <person name="Pfannkoch C.M."/>
            <person name="Sitter C."/>
            <person name="Sutton G.G."/>
            <person name="Venter J.C."/>
            <person name="Wang Z."/>
            <person name="Woodage T."/>
            <person name="Zheng X.H."/>
            <person name="Zhong F."/>
        </authorList>
    </citation>
    <scope>NUCLEOTIDE SEQUENCE [LARGE SCALE GENOMIC DNA]</scope>
    <source>
        <strain>BN</strain>
        <strain evidence="2">Sprague-Dawley</strain>
    </source>
</reference>
<organism evidence="1 2">
    <name type="scientific">Rattus norvegicus</name>
    <name type="common">Rat</name>
    <dbReference type="NCBI Taxonomy" id="10116"/>
    <lineage>
        <taxon>Eukaryota</taxon>
        <taxon>Metazoa</taxon>
        <taxon>Chordata</taxon>
        <taxon>Craniata</taxon>
        <taxon>Vertebrata</taxon>
        <taxon>Euteleostomi</taxon>
        <taxon>Mammalia</taxon>
        <taxon>Eutheria</taxon>
        <taxon>Euarchontoglires</taxon>
        <taxon>Glires</taxon>
        <taxon>Rodentia</taxon>
        <taxon>Myomorpha</taxon>
        <taxon>Muroidea</taxon>
        <taxon>Muridae</taxon>
        <taxon>Murinae</taxon>
        <taxon>Rattus</taxon>
    </lineage>
</organism>
<name>A6I4P5_RAT</name>